<dbReference type="EMBL" id="JAWNGG020000065">
    <property type="protein sequence ID" value="KAK9304207.1"/>
    <property type="molecule type" value="Genomic_DNA"/>
</dbReference>
<protein>
    <recommendedName>
        <fullName evidence="1">DUF7041 domain-containing protein</fullName>
    </recommendedName>
</protein>
<dbReference type="InterPro" id="IPR055469">
    <property type="entry name" value="DUF7041"/>
</dbReference>
<dbReference type="AlphaFoldDB" id="A0AAW1A2E5"/>
<dbReference type="Pfam" id="PF23055">
    <property type="entry name" value="DUF7041"/>
    <property type="match status" value="1"/>
</dbReference>
<evidence type="ECO:0000259" key="1">
    <source>
        <dbReference type="Pfam" id="PF23055"/>
    </source>
</evidence>
<organism evidence="2 3">
    <name type="scientific">Tetragonisca angustula</name>
    <dbReference type="NCBI Taxonomy" id="166442"/>
    <lineage>
        <taxon>Eukaryota</taxon>
        <taxon>Metazoa</taxon>
        <taxon>Ecdysozoa</taxon>
        <taxon>Arthropoda</taxon>
        <taxon>Hexapoda</taxon>
        <taxon>Insecta</taxon>
        <taxon>Pterygota</taxon>
        <taxon>Neoptera</taxon>
        <taxon>Endopterygota</taxon>
        <taxon>Hymenoptera</taxon>
        <taxon>Apocrita</taxon>
        <taxon>Aculeata</taxon>
        <taxon>Apoidea</taxon>
        <taxon>Anthophila</taxon>
        <taxon>Apidae</taxon>
        <taxon>Tetragonisca</taxon>
    </lineage>
</organism>
<keyword evidence="3" id="KW-1185">Reference proteome</keyword>
<feature type="domain" description="DUF7041" evidence="1">
    <location>
        <begin position="2"/>
        <end position="63"/>
    </location>
</feature>
<proteinExistence type="predicted"/>
<dbReference type="PANTHER" id="PTHR33327:SF3">
    <property type="entry name" value="RNA-DIRECTED DNA POLYMERASE"/>
    <property type="match status" value="1"/>
</dbReference>
<accession>A0AAW1A2E5</accession>
<evidence type="ECO:0000313" key="3">
    <source>
        <dbReference type="Proteomes" id="UP001432146"/>
    </source>
</evidence>
<dbReference type="Proteomes" id="UP001432146">
    <property type="component" value="Unassembled WGS sequence"/>
</dbReference>
<name>A0AAW1A2E5_9HYME</name>
<sequence length="79" mass="9110">MAKINSDATKYLFLLSQLRPDKLKYVVDVVDTPPATDKYNALKQRLLELYSETEELKYRQLLKMCRVGDEKPSHSSCTA</sequence>
<dbReference type="PANTHER" id="PTHR33327">
    <property type="entry name" value="ENDONUCLEASE"/>
    <property type="match status" value="1"/>
</dbReference>
<gene>
    <name evidence="2" type="ORF">QLX08_004367</name>
</gene>
<reference evidence="2 3" key="1">
    <citation type="submission" date="2024-05" db="EMBL/GenBank/DDBJ databases">
        <title>The nuclear and mitochondrial genome assemblies of Tetragonisca angustula (Apidae: Meliponini), a tiny yet remarkable pollinator in the Neotropics.</title>
        <authorList>
            <person name="Ferrari R."/>
            <person name="Ricardo P.C."/>
            <person name="Dias F.C."/>
            <person name="Araujo N.S."/>
            <person name="Soares D.O."/>
            <person name="Zhou Q.-S."/>
            <person name="Zhu C.-D."/>
            <person name="Coutinho L."/>
            <person name="Airas M.C."/>
            <person name="Batista T.M."/>
        </authorList>
    </citation>
    <scope>NUCLEOTIDE SEQUENCE [LARGE SCALE GENOMIC DNA]</scope>
    <source>
        <strain evidence="2">ASF017062</strain>
        <tissue evidence="2">Abdomen</tissue>
    </source>
</reference>
<comment type="caution">
    <text evidence="2">The sequence shown here is derived from an EMBL/GenBank/DDBJ whole genome shotgun (WGS) entry which is preliminary data.</text>
</comment>
<evidence type="ECO:0000313" key="2">
    <source>
        <dbReference type="EMBL" id="KAK9304207.1"/>
    </source>
</evidence>